<evidence type="ECO:0000256" key="7">
    <source>
        <dbReference type="SAM" id="Phobius"/>
    </source>
</evidence>
<evidence type="ECO:0000313" key="10">
    <source>
        <dbReference type="Proteomes" id="UP001301769"/>
    </source>
</evidence>
<feature type="transmembrane region" description="Helical" evidence="7">
    <location>
        <begin position="41"/>
        <end position="62"/>
    </location>
</feature>
<feature type="transmembrane region" description="Helical" evidence="7">
    <location>
        <begin position="97"/>
        <end position="116"/>
    </location>
</feature>
<feature type="transmembrane region" description="Helical" evidence="7">
    <location>
        <begin position="250"/>
        <end position="272"/>
    </location>
</feature>
<reference evidence="9" key="1">
    <citation type="journal article" date="2023" name="Mol. Phylogenet. Evol.">
        <title>Genome-scale phylogeny and comparative genomics of the fungal order Sordariales.</title>
        <authorList>
            <person name="Hensen N."/>
            <person name="Bonometti L."/>
            <person name="Westerberg I."/>
            <person name="Brannstrom I.O."/>
            <person name="Guillou S."/>
            <person name="Cros-Aarteil S."/>
            <person name="Calhoun S."/>
            <person name="Haridas S."/>
            <person name="Kuo A."/>
            <person name="Mondo S."/>
            <person name="Pangilinan J."/>
            <person name="Riley R."/>
            <person name="LaButti K."/>
            <person name="Andreopoulos B."/>
            <person name="Lipzen A."/>
            <person name="Chen C."/>
            <person name="Yan M."/>
            <person name="Daum C."/>
            <person name="Ng V."/>
            <person name="Clum A."/>
            <person name="Steindorff A."/>
            <person name="Ohm R.A."/>
            <person name="Martin F."/>
            <person name="Silar P."/>
            <person name="Natvig D.O."/>
            <person name="Lalanne C."/>
            <person name="Gautier V."/>
            <person name="Ament-Velasquez S.L."/>
            <person name="Kruys A."/>
            <person name="Hutchinson M.I."/>
            <person name="Powell A.J."/>
            <person name="Barry K."/>
            <person name="Miller A.N."/>
            <person name="Grigoriev I.V."/>
            <person name="Debuchy R."/>
            <person name="Gladieux P."/>
            <person name="Hiltunen Thoren M."/>
            <person name="Johannesson H."/>
        </authorList>
    </citation>
    <scope>NUCLEOTIDE SEQUENCE</scope>
    <source>
        <strain evidence="9">PSN293</strain>
    </source>
</reference>
<dbReference type="InterPro" id="IPR036938">
    <property type="entry name" value="PAP2/HPO_sf"/>
</dbReference>
<evidence type="ECO:0000256" key="3">
    <source>
        <dbReference type="ARBA" id="ARBA00022692"/>
    </source>
</evidence>
<evidence type="ECO:0000256" key="2">
    <source>
        <dbReference type="ARBA" id="ARBA00008816"/>
    </source>
</evidence>
<feature type="transmembrane region" description="Helical" evidence="7">
    <location>
        <begin position="192"/>
        <end position="210"/>
    </location>
</feature>
<feature type="transmembrane region" description="Helical" evidence="7">
    <location>
        <begin position="222"/>
        <end position="244"/>
    </location>
</feature>
<evidence type="ECO:0000256" key="5">
    <source>
        <dbReference type="ARBA" id="ARBA00023136"/>
    </source>
</evidence>
<dbReference type="SUPFAM" id="SSF48317">
    <property type="entry name" value="Acid phosphatase/Vanadium-dependent haloperoxidase"/>
    <property type="match status" value="1"/>
</dbReference>
<dbReference type="CDD" id="cd03390">
    <property type="entry name" value="PAP2_containing_1_like"/>
    <property type="match status" value="1"/>
</dbReference>
<organism evidence="9 10">
    <name type="scientific">Rhypophila decipiens</name>
    <dbReference type="NCBI Taxonomy" id="261697"/>
    <lineage>
        <taxon>Eukaryota</taxon>
        <taxon>Fungi</taxon>
        <taxon>Dikarya</taxon>
        <taxon>Ascomycota</taxon>
        <taxon>Pezizomycotina</taxon>
        <taxon>Sordariomycetes</taxon>
        <taxon>Sordariomycetidae</taxon>
        <taxon>Sordariales</taxon>
        <taxon>Naviculisporaceae</taxon>
        <taxon>Rhypophila</taxon>
    </lineage>
</organism>
<evidence type="ECO:0000313" key="9">
    <source>
        <dbReference type="EMBL" id="KAK4208125.1"/>
    </source>
</evidence>
<evidence type="ECO:0000259" key="8">
    <source>
        <dbReference type="SMART" id="SM00014"/>
    </source>
</evidence>
<evidence type="ECO:0000256" key="6">
    <source>
        <dbReference type="SAM" id="MobiDB-lite"/>
    </source>
</evidence>
<dbReference type="PANTHER" id="PTHR10165:SF84">
    <property type="entry name" value="PHOSPHATIDIC ACID PHOSPHATASE BETA"/>
    <property type="match status" value="1"/>
</dbReference>
<keyword evidence="10" id="KW-1185">Reference proteome</keyword>
<sequence length="350" mass="36994">MGLFSRTGAKSNGANTTNGQHATHNAYSMSIRPTFGQWLKVTWLDILTMAVLGAVGLGVYMAKPAPTRSFAVTDPFNGEGVYPQFAYPLRHEIVPSWAAALLAAPVPITIILLMQVRIRSFWDVNNAVVGLLYSLITAAVFQVFIKWLIGGLRPHFLDACKPDLTKLNGLGTISSNKGANGLNGVGDSMPSGHTTAAFAGFVFLSLYLNAKLKVWSNYHPAMWKLVAIWAPILGACLIGGSLTIDEFHNWYDVLAGAVIGTVMAISAYRMVFANTSRGDWDMEGVGAVATRRGGWGVGGQGHEKGGLAGQEHGVLGSEAGTHGAGRTGIHFPSRKPVASGSGPAAGDNMV</sequence>
<accession>A0AAN6XWY2</accession>
<protein>
    <submittedName>
        <fullName evidence="9">Phosphatidic acid phosphatase type 2/haloperoxidase</fullName>
    </submittedName>
</protein>
<feature type="transmembrane region" description="Helical" evidence="7">
    <location>
        <begin position="128"/>
        <end position="149"/>
    </location>
</feature>
<keyword evidence="5 7" id="KW-0472">Membrane</keyword>
<feature type="domain" description="Phosphatidic acid phosphatase type 2/haloperoxidase" evidence="8">
    <location>
        <begin position="129"/>
        <end position="268"/>
    </location>
</feature>
<dbReference type="GO" id="GO:0008195">
    <property type="term" value="F:phosphatidate phosphatase activity"/>
    <property type="evidence" value="ECO:0007669"/>
    <property type="project" value="TreeGrafter"/>
</dbReference>
<keyword evidence="3 7" id="KW-0812">Transmembrane</keyword>
<dbReference type="InterPro" id="IPR043216">
    <property type="entry name" value="PAP-like"/>
</dbReference>
<dbReference type="AlphaFoldDB" id="A0AAN6XWY2"/>
<feature type="region of interest" description="Disordered" evidence="6">
    <location>
        <begin position="325"/>
        <end position="350"/>
    </location>
</feature>
<dbReference type="Pfam" id="PF01569">
    <property type="entry name" value="PAP2"/>
    <property type="match status" value="1"/>
</dbReference>
<name>A0AAN6XWY2_9PEZI</name>
<comment type="caution">
    <text evidence="9">The sequence shown here is derived from an EMBL/GenBank/DDBJ whole genome shotgun (WGS) entry which is preliminary data.</text>
</comment>
<dbReference type="InterPro" id="IPR000326">
    <property type="entry name" value="PAP2/HPO"/>
</dbReference>
<comment type="subcellular location">
    <subcellularLocation>
        <location evidence="1">Membrane</location>
        <topology evidence="1">Multi-pass membrane protein</topology>
    </subcellularLocation>
</comment>
<dbReference type="GO" id="GO:0006644">
    <property type="term" value="P:phospholipid metabolic process"/>
    <property type="evidence" value="ECO:0007669"/>
    <property type="project" value="InterPro"/>
</dbReference>
<reference evidence="9" key="2">
    <citation type="submission" date="2023-05" db="EMBL/GenBank/DDBJ databases">
        <authorList>
            <consortium name="Lawrence Berkeley National Laboratory"/>
            <person name="Steindorff A."/>
            <person name="Hensen N."/>
            <person name="Bonometti L."/>
            <person name="Westerberg I."/>
            <person name="Brannstrom I.O."/>
            <person name="Guillou S."/>
            <person name="Cros-Aarteil S."/>
            <person name="Calhoun S."/>
            <person name="Haridas S."/>
            <person name="Kuo A."/>
            <person name="Mondo S."/>
            <person name="Pangilinan J."/>
            <person name="Riley R."/>
            <person name="Labutti K."/>
            <person name="Andreopoulos B."/>
            <person name="Lipzen A."/>
            <person name="Chen C."/>
            <person name="Yanf M."/>
            <person name="Daum C."/>
            <person name="Ng V."/>
            <person name="Clum A."/>
            <person name="Ohm R."/>
            <person name="Martin F."/>
            <person name="Silar P."/>
            <person name="Natvig D."/>
            <person name="Lalanne C."/>
            <person name="Gautier V."/>
            <person name="Ament-Velasquez S.L."/>
            <person name="Kruys A."/>
            <person name="Hutchinson M.I."/>
            <person name="Powell A.J."/>
            <person name="Barry K."/>
            <person name="Miller A.N."/>
            <person name="Grigoriev I.V."/>
            <person name="Debuchy R."/>
            <person name="Gladieux P."/>
            <person name="Thoren M.H."/>
            <person name="Johannesson H."/>
        </authorList>
    </citation>
    <scope>NUCLEOTIDE SEQUENCE</scope>
    <source>
        <strain evidence="9">PSN293</strain>
    </source>
</reference>
<comment type="similarity">
    <text evidence="2">Belongs to the PA-phosphatase related phosphoesterase family.</text>
</comment>
<dbReference type="PANTHER" id="PTHR10165">
    <property type="entry name" value="LIPID PHOSPHATE PHOSPHATASE"/>
    <property type="match status" value="1"/>
</dbReference>
<evidence type="ECO:0000256" key="4">
    <source>
        <dbReference type="ARBA" id="ARBA00022989"/>
    </source>
</evidence>
<dbReference type="GO" id="GO:0046839">
    <property type="term" value="P:phospholipid dephosphorylation"/>
    <property type="evidence" value="ECO:0007669"/>
    <property type="project" value="TreeGrafter"/>
</dbReference>
<gene>
    <name evidence="9" type="ORF">QBC37DRAFT_453823</name>
</gene>
<proteinExistence type="inferred from homology"/>
<keyword evidence="4 7" id="KW-1133">Transmembrane helix</keyword>
<evidence type="ECO:0000256" key="1">
    <source>
        <dbReference type="ARBA" id="ARBA00004141"/>
    </source>
</evidence>
<dbReference type="Gene3D" id="1.20.144.10">
    <property type="entry name" value="Phosphatidic acid phosphatase type 2/haloperoxidase"/>
    <property type="match status" value="1"/>
</dbReference>
<dbReference type="SMART" id="SM00014">
    <property type="entry name" value="acidPPc"/>
    <property type="match status" value="1"/>
</dbReference>
<dbReference type="EMBL" id="MU858257">
    <property type="protein sequence ID" value="KAK4208125.1"/>
    <property type="molecule type" value="Genomic_DNA"/>
</dbReference>
<dbReference type="Proteomes" id="UP001301769">
    <property type="component" value="Unassembled WGS sequence"/>
</dbReference>
<dbReference type="GO" id="GO:0016020">
    <property type="term" value="C:membrane"/>
    <property type="evidence" value="ECO:0007669"/>
    <property type="project" value="UniProtKB-SubCell"/>
</dbReference>